<proteinExistence type="predicted"/>
<evidence type="ECO:0000313" key="2">
    <source>
        <dbReference type="Proteomes" id="UP001054837"/>
    </source>
</evidence>
<name>A0AAV4NBW3_9ARAC</name>
<reference evidence="1 2" key="1">
    <citation type="submission" date="2021-06" db="EMBL/GenBank/DDBJ databases">
        <title>Caerostris darwini draft genome.</title>
        <authorList>
            <person name="Kono N."/>
            <person name="Arakawa K."/>
        </authorList>
    </citation>
    <scope>NUCLEOTIDE SEQUENCE [LARGE SCALE GENOMIC DNA]</scope>
</reference>
<keyword evidence="2" id="KW-1185">Reference proteome</keyword>
<organism evidence="1 2">
    <name type="scientific">Caerostris darwini</name>
    <dbReference type="NCBI Taxonomy" id="1538125"/>
    <lineage>
        <taxon>Eukaryota</taxon>
        <taxon>Metazoa</taxon>
        <taxon>Ecdysozoa</taxon>
        <taxon>Arthropoda</taxon>
        <taxon>Chelicerata</taxon>
        <taxon>Arachnida</taxon>
        <taxon>Araneae</taxon>
        <taxon>Araneomorphae</taxon>
        <taxon>Entelegynae</taxon>
        <taxon>Araneoidea</taxon>
        <taxon>Araneidae</taxon>
        <taxon>Caerostris</taxon>
    </lineage>
</organism>
<dbReference type="AlphaFoldDB" id="A0AAV4NBW3"/>
<dbReference type="EMBL" id="BPLQ01001495">
    <property type="protein sequence ID" value="GIX82270.1"/>
    <property type="molecule type" value="Genomic_DNA"/>
</dbReference>
<comment type="caution">
    <text evidence="1">The sequence shown here is derived from an EMBL/GenBank/DDBJ whole genome shotgun (WGS) entry which is preliminary data.</text>
</comment>
<gene>
    <name evidence="1" type="ORF">CDAR_17601</name>
</gene>
<evidence type="ECO:0000313" key="1">
    <source>
        <dbReference type="EMBL" id="GIX82270.1"/>
    </source>
</evidence>
<sequence length="142" mass="16139">MLEFVFGKVCVLNLRYSGTDLLKTSLDRAFKRGKAKLMGTEILSRHGSRKEGPLTQLRLKSSGFPMRLVLEEVSGHFSPKHLDKRRLALHRNPNSFNSPVAIATSTSGSEWSHFSKHLDKRRLALHRNTNSFNSPVAMYPYQ</sequence>
<dbReference type="Proteomes" id="UP001054837">
    <property type="component" value="Unassembled WGS sequence"/>
</dbReference>
<accession>A0AAV4NBW3</accession>
<protein>
    <submittedName>
        <fullName evidence="1">Uncharacterized protein</fullName>
    </submittedName>
</protein>